<reference evidence="1 2" key="2">
    <citation type="submission" date="2016-07" db="EMBL/GenBank/DDBJ databases">
        <title>Whole genome sequeicing and characterization of Enterobacter phage Arya isolated from the termite gut.</title>
        <authorList>
            <person name="Tikhe C."/>
            <person name="Husseneder C."/>
        </authorList>
    </citation>
    <scope>NUCLEOTIDE SEQUENCE [LARGE SCALE GENOMIC DNA]</scope>
</reference>
<dbReference type="GeneID" id="29064939"/>
<proteinExistence type="predicted"/>
<accession>A0A193GZ08</accession>
<dbReference type="EMBL" id="KX231828">
    <property type="protein sequence ID" value="ANN86140.1"/>
    <property type="molecule type" value="Genomic_DNA"/>
</dbReference>
<organism evidence="1 2">
    <name type="scientific">Enterobacter phage Arya</name>
    <dbReference type="NCBI Taxonomy" id="1864622"/>
    <lineage>
        <taxon>Viruses</taxon>
        <taxon>Duplodnaviria</taxon>
        <taxon>Heunggongvirae</taxon>
        <taxon>Uroviricota</taxon>
        <taxon>Caudoviricetes</taxon>
        <taxon>Iiscvirinae</taxon>
        <taxon>Aryavirus</taxon>
        <taxon>Aryavirus arya</taxon>
    </lineage>
</organism>
<dbReference type="OrthoDB" id="29316at10239"/>
<dbReference type="KEGG" id="vg:29064939"/>
<name>A0A193GZ08_9CAUD</name>
<evidence type="ECO:0000313" key="2">
    <source>
        <dbReference type="Proteomes" id="UP000201689"/>
    </source>
</evidence>
<dbReference type="Proteomes" id="UP000201689">
    <property type="component" value="Segment"/>
</dbReference>
<evidence type="ECO:0008006" key="3">
    <source>
        <dbReference type="Google" id="ProtNLM"/>
    </source>
</evidence>
<gene>
    <name evidence="1" type="ORF">BI096_gp32</name>
</gene>
<reference evidence="1 2" key="1">
    <citation type="submission" date="2016-05" db="EMBL/GenBank/DDBJ databases">
        <authorList>
            <person name="Lavstsen T."/>
            <person name="Jespersen J.S."/>
        </authorList>
    </citation>
    <scope>NUCLEOTIDE SEQUENCE [LARGE SCALE GENOMIC DNA]</scope>
</reference>
<sequence length="51" mass="6172">MTNENFSFEEWFDFLRDHARKQGGAANFADEWQEDYDNGLTPEEAWRNAWE</sequence>
<evidence type="ECO:0000313" key="1">
    <source>
        <dbReference type="EMBL" id="ANN86140.1"/>
    </source>
</evidence>
<dbReference type="RefSeq" id="YP_009284296.1">
    <property type="nucleotide sequence ID" value="NC_031048.1"/>
</dbReference>
<protein>
    <recommendedName>
        <fullName evidence="3">Prophage protein</fullName>
    </recommendedName>
</protein>
<keyword evidence="2" id="KW-1185">Reference proteome</keyword>